<keyword evidence="2" id="KW-1185">Reference proteome</keyword>
<reference evidence="1" key="2">
    <citation type="journal article" date="2020" name="Microorganisms">
        <title>Osmotic Adaptation and Compatible Solute Biosynthesis of Phototrophic Bacteria as Revealed from Genome Analyses.</title>
        <authorList>
            <person name="Imhoff J.F."/>
            <person name="Rahn T."/>
            <person name="Kunzel S."/>
            <person name="Keller A."/>
            <person name="Neulinger S.C."/>
        </authorList>
    </citation>
    <scope>NUCLEOTIDE SEQUENCE</scope>
    <source>
        <strain evidence="1">DSM 9154</strain>
    </source>
</reference>
<accession>A0A934QJT6</accession>
<sequence>MVRPQDLKTLARAGALQAVVVEAVRCHWYIRVRVGHGGCLVCTPDQYPLAFTQLDAAGRFLSDHGIKSWSVDARDWASAPEVQDESQN</sequence>
<reference evidence="1" key="1">
    <citation type="submission" date="2017-08" db="EMBL/GenBank/DDBJ databases">
        <authorList>
            <person name="Imhoff J.F."/>
            <person name="Rahn T."/>
            <person name="Kuenzel S."/>
            <person name="Neulinger S.C."/>
        </authorList>
    </citation>
    <scope>NUCLEOTIDE SEQUENCE</scope>
    <source>
        <strain evidence="1">DSM 9154</strain>
    </source>
</reference>
<evidence type="ECO:0000313" key="1">
    <source>
        <dbReference type="EMBL" id="MBK1698182.1"/>
    </source>
</evidence>
<proteinExistence type="predicted"/>
<evidence type="ECO:0000313" key="2">
    <source>
        <dbReference type="Proteomes" id="UP000778970"/>
    </source>
</evidence>
<dbReference type="AlphaFoldDB" id="A0A934QJT6"/>
<dbReference type="Proteomes" id="UP000778970">
    <property type="component" value="Unassembled WGS sequence"/>
</dbReference>
<gene>
    <name evidence="1" type="ORF">CKO21_13120</name>
</gene>
<protein>
    <submittedName>
        <fullName evidence="1">Uncharacterized protein</fullName>
    </submittedName>
</protein>
<name>A0A934QJT6_9PROT</name>
<dbReference type="EMBL" id="NRRE01000026">
    <property type="protein sequence ID" value="MBK1698182.1"/>
    <property type="molecule type" value="Genomic_DNA"/>
</dbReference>
<organism evidence="1 2">
    <name type="scientific">Rhodovibrio salinarum</name>
    <dbReference type="NCBI Taxonomy" id="1087"/>
    <lineage>
        <taxon>Bacteria</taxon>
        <taxon>Pseudomonadati</taxon>
        <taxon>Pseudomonadota</taxon>
        <taxon>Alphaproteobacteria</taxon>
        <taxon>Rhodospirillales</taxon>
        <taxon>Rhodovibrionaceae</taxon>
        <taxon>Rhodovibrio</taxon>
    </lineage>
</organism>
<comment type="caution">
    <text evidence="1">The sequence shown here is derived from an EMBL/GenBank/DDBJ whole genome shotgun (WGS) entry which is preliminary data.</text>
</comment>